<sequence length="212" mass="21438">MTVSGRPGERSFLVPIVALGSTLLALVVAIVLVLVLRDDGSRDAAGAGPTEPGPATGGSRPAGSTPSGGPVADGAGCLVGIWRVTSHDEQVDVPGVGRLAFTGGTGSTLSLGAGGTGIADYGDGTSFAGSYAGQEVVLELRGRVDYRYAVVGNRIELRDVRSAAEVRLRVGAGTPGAWRPFTASTAPADYTCAGDLLTQRSLAFTTLYTRSG</sequence>
<comment type="caution">
    <text evidence="3">The sequence shown here is derived from an EMBL/GenBank/DDBJ whole genome shotgun (WGS) entry which is preliminary data.</text>
</comment>
<evidence type="ECO:0000313" key="4">
    <source>
        <dbReference type="Proteomes" id="UP001339911"/>
    </source>
</evidence>
<feature type="region of interest" description="Disordered" evidence="1">
    <location>
        <begin position="43"/>
        <end position="70"/>
    </location>
</feature>
<feature type="transmembrane region" description="Helical" evidence="2">
    <location>
        <begin position="12"/>
        <end position="36"/>
    </location>
</feature>
<accession>A0ABU7SMP1</accession>
<keyword evidence="2" id="KW-1133">Transmembrane helix</keyword>
<evidence type="ECO:0000256" key="1">
    <source>
        <dbReference type="SAM" id="MobiDB-lite"/>
    </source>
</evidence>
<keyword evidence="4" id="KW-1185">Reference proteome</keyword>
<name>A0ABU7SMP1_9ACTN</name>
<feature type="compositionally biased region" description="Low complexity" evidence="1">
    <location>
        <begin position="44"/>
        <end position="58"/>
    </location>
</feature>
<evidence type="ECO:0000313" key="3">
    <source>
        <dbReference type="EMBL" id="MEE6311225.1"/>
    </source>
</evidence>
<reference evidence="3 4" key="1">
    <citation type="submission" date="2024-01" db="EMBL/GenBank/DDBJ databases">
        <title>Genome insights into Plantactinospora veratri sp. nov.</title>
        <authorList>
            <person name="Wang L."/>
        </authorList>
    </citation>
    <scope>NUCLEOTIDE SEQUENCE [LARGE SCALE GENOMIC DNA]</scope>
    <source>
        <strain evidence="3 4">NEAU-FHS4</strain>
    </source>
</reference>
<keyword evidence="2" id="KW-0472">Membrane</keyword>
<protein>
    <submittedName>
        <fullName evidence="3">Uncharacterized protein</fullName>
    </submittedName>
</protein>
<gene>
    <name evidence="3" type="ORF">V1634_30795</name>
</gene>
<evidence type="ECO:0000256" key="2">
    <source>
        <dbReference type="SAM" id="Phobius"/>
    </source>
</evidence>
<dbReference type="Proteomes" id="UP001339911">
    <property type="component" value="Unassembled WGS sequence"/>
</dbReference>
<dbReference type="RefSeq" id="WP_331211226.1">
    <property type="nucleotide sequence ID" value="NZ_JAZGQL010000032.1"/>
</dbReference>
<organism evidence="3 4">
    <name type="scientific">Plantactinospora veratri</name>
    <dbReference type="NCBI Taxonomy" id="1436122"/>
    <lineage>
        <taxon>Bacteria</taxon>
        <taxon>Bacillati</taxon>
        <taxon>Actinomycetota</taxon>
        <taxon>Actinomycetes</taxon>
        <taxon>Micromonosporales</taxon>
        <taxon>Micromonosporaceae</taxon>
        <taxon>Plantactinospora</taxon>
    </lineage>
</organism>
<proteinExistence type="predicted"/>
<dbReference type="EMBL" id="JAZGQL010000032">
    <property type="protein sequence ID" value="MEE6311225.1"/>
    <property type="molecule type" value="Genomic_DNA"/>
</dbReference>
<keyword evidence="2" id="KW-0812">Transmembrane</keyword>